<dbReference type="Pfam" id="PF18911">
    <property type="entry name" value="PKD_4"/>
    <property type="match status" value="1"/>
</dbReference>
<gene>
    <name evidence="4" type="ORF">A2Z22_02610</name>
</gene>
<evidence type="ECO:0000256" key="1">
    <source>
        <dbReference type="SAM" id="MobiDB-lite"/>
    </source>
</evidence>
<feature type="compositionally biased region" description="Polar residues" evidence="1">
    <location>
        <begin position="268"/>
        <end position="278"/>
    </location>
</feature>
<dbReference type="Proteomes" id="UP000177053">
    <property type="component" value="Unassembled WGS sequence"/>
</dbReference>
<dbReference type="EMBL" id="MGFS01000029">
    <property type="protein sequence ID" value="OGM10753.1"/>
    <property type="molecule type" value="Genomic_DNA"/>
</dbReference>
<dbReference type="InterPro" id="IPR000601">
    <property type="entry name" value="PKD_dom"/>
</dbReference>
<feature type="domain" description="PKD" evidence="3">
    <location>
        <begin position="268"/>
        <end position="345"/>
    </location>
</feature>
<dbReference type="CDD" id="cd00146">
    <property type="entry name" value="PKD"/>
    <property type="match status" value="1"/>
</dbReference>
<feature type="compositionally biased region" description="Pro residues" evidence="1">
    <location>
        <begin position="244"/>
        <end position="258"/>
    </location>
</feature>
<keyword evidence="2" id="KW-1133">Transmembrane helix</keyword>
<evidence type="ECO:0000313" key="4">
    <source>
        <dbReference type="EMBL" id="OGM10753.1"/>
    </source>
</evidence>
<keyword evidence="2" id="KW-0812">Transmembrane</keyword>
<dbReference type="InterPro" id="IPR035986">
    <property type="entry name" value="PKD_dom_sf"/>
</dbReference>
<feature type="transmembrane region" description="Helical" evidence="2">
    <location>
        <begin position="7"/>
        <end position="25"/>
    </location>
</feature>
<keyword evidence="2" id="KW-0472">Membrane</keyword>
<reference evidence="4 5" key="1">
    <citation type="journal article" date="2016" name="Nat. Commun.">
        <title>Thousands of microbial genomes shed light on interconnected biogeochemical processes in an aquifer system.</title>
        <authorList>
            <person name="Anantharaman K."/>
            <person name="Brown C.T."/>
            <person name="Hug L.A."/>
            <person name="Sharon I."/>
            <person name="Castelle C.J."/>
            <person name="Probst A.J."/>
            <person name="Thomas B.C."/>
            <person name="Singh A."/>
            <person name="Wilkins M.J."/>
            <person name="Karaoz U."/>
            <person name="Brodie E.L."/>
            <person name="Williams K.H."/>
            <person name="Hubbard S.S."/>
            <person name="Banfield J.F."/>
        </authorList>
    </citation>
    <scope>NUCLEOTIDE SEQUENCE [LARGE SCALE GENOMIC DNA]</scope>
</reference>
<evidence type="ECO:0000313" key="5">
    <source>
        <dbReference type="Proteomes" id="UP000177053"/>
    </source>
</evidence>
<organism evidence="4 5">
    <name type="scientific">Candidatus Woesebacteria bacterium RBG_16_34_12</name>
    <dbReference type="NCBI Taxonomy" id="1802480"/>
    <lineage>
        <taxon>Bacteria</taxon>
        <taxon>Candidatus Woeseibacteriota</taxon>
    </lineage>
</organism>
<evidence type="ECO:0000256" key="2">
    <source>
        <dbReference type="SAM" id="Phobius"/>
    </source>
</evidence>
<dbReference type="Gene3D" id="2.60.40.10">
    <property type="entry name" value="Immunoglobulins"/>
    <property type="match status" value="1"/>
</dbReference>
<dbReference type="SUPFAM" id="SSF49299">
    <property type="entry name" value="PKD domain"/>
    <property type="match status" value="1"/>
</dbReference>
<dbReference type="PROSITE" id="PS50093">
    <property type="entry name" value="PKD"/>
    <property type="match status" value="1"/>
</dbReference>
<dbReference type="SMART" id="SM00089">
    <property type="entry name" value="PKD"/>
    <property type="match status" value="1"/>
</dbReference>
<feature type="transmembrane region" description="Helical" evidence="2">
    <location>
        <begin position="378"/>
        <end position="398"/>
    </location>
</feature>
<dbReference type="InterPro" id="IPR013783">
    <property type="entry name" value="Ig-like_fold"/>
</dbReference>
<evidence type="ECO:0000259" key="3">
    <source>
        <dbReference type="PROSITE" id="PS50093"/>
    </source>
</evidence>
<sequence>MNKKITAFIKNGLIITFLIILGFFISSKTQYDVSATGGSECSQSGECYLYENPGNSGSYTYNTVISSAVIKAGDNLFTFNPGDSNDGCYQVNINNDQIQWNKLQDSSTCQDISHIQIWGQTITDEPEDPDTPTPPTFPSCSEQAANGDWAHYGNGLHQIVGNGLLEGSDDVYSLAEGNYLQCFCSVDKSNGVETLWWRVGELAEEVRNILKGLGWEFYLNGEQWNLGDYWYVARNGDFDCSEPTPTPTTTPSPTPTPTPTDDDEPESRCSSISASPTEGTAPLTVRFNGSGFDEDGEIKRYRFDFGDNSGGQPQIWEQEGSEAYHRYEFSGTYYAALHVQDSRGNWRNGNDACKIKIVVNATPEVLGTSTTAVLPKTGLPMAIALVLISLSSAGVFIYRKYRLV</sequence>
<dbReference type="AlphaFoldDB" id="A0A1F7X775"/>
<accession>A0A1F7X775</accession>
<name>A0A1F7X775_9BACT</name>
<protein>
    <recommendedName>
        <fullName evidence="3">PKD domain-containing protein</fullName>
    </recommendedName>
</protein>
<comment type="caution">
    <text evidence="4">The sequence shown here is derived from an EMBL/GenBank/DDBJ whole genome shotgun (WGS) entry which is preliminary data.</text>
</comment>
<dbReference type="InterPro" id="IPR022409">
    <property type="entry name" value="PKD/Chitinase_dom"/>
</dbReference>
<feature type="region of interest" description="Disordered" evidence="1">
    <location>
        <begin position="241"/>
        <end position="290"/>
    </location>
</feature>
<proteinExistence type="predicted"/>